<keyword evidence="2" id="KW-0378">Hydrolase</keyword>
<dbReference type="PANTHER" id="PTHR43603:SF1">
    <property type="entry name" value="ZINC-REGULATED GTPASE METALLOPROTEIN ACTIVATOR 1"/>
    <property type="match status" value="1"/>
</dbReference>
<dbReference type="Pfam" id="PF07683">
    <property type="entry name" value="CobW_C"/>
    <property type="match status" value="1"/>
</dbReference>
<evidence type="ECO:0000256" key="3">
    <source>
        <dbReference type="ARBA" id="ARBA00023186"/>
    </source>
</evidence>
<evidence type="ECO:0000256" key="4">
    <source>
        <dbReference type="ARBA" id="ARBA00034320"/>
    </source>
</evidence>
<evidence type="ECO:0000259" key="6">
    <source>
        <dbReference type="SMART" id="SM00833"/>
    </source>
</evidence>
<keyword evidence="1" id="KW-0547">Nucleotide-binding</keyword>
<dbReference type="Pfam" id="PF02492">
    <property type="entry name" value="cobW"/>
    <property type="match status" value="1"/>
</dbReference>
<dbReference type="Gene3D" id="3.40.50.300">
    <property type="entry name" value="P-loop containing nucleotide triphosphate hydrolases"/>
    <property type="match status" value="1"/>
</dbReference>
<gene>
    <name evidence="7" type="ORF">GCM10023322_43020</name>
</gene>
<dbReference type="SUPFAM" id="SSF90002">
    <property type="entry name" value="Hypothetical protein YjiA, C-terminal domain"/>
    <property type="match status" value="1"/>
</dbReference>
<protein>
    <submittedName>
        <fullName evidence="7">GTP-binding protein</fullName>
    </submittedName>
</protein>
<accession>A0ABP9S126</accession>
<proteinExistence type="inferred from homology"/>
<evidence type="ECO:0000313" key="8">
    <source>
        <dbReference type="Proteomes" id="UP001501570"/>
    </source>
</evidence>
<evidence type="ECO:0000256" key="5">
    <source>
        <dbReference type="ARBA" id="ARBA00049117"/>
    </source>
</evidence>
<dbReference type="SMART" id="SM00833">
    <property type="entry name" value="CobW_C"/>
    <property type="match status" value="1"/>
</dbReference>
<dbReference type="EMBL" id="BAABJQ010000013">
    <property type="protein sequence ID" value="GAA5189716.1"/>
    <property type="molecule type" value="Genomic_DNA"/>
</dbReference>
<organism evidence="7 8">
    <name type="scientific">Rugosimonospora acidiphila</name>
    <dbReference type="NCBI Taxonomy" id="556531"/>
    <lineage>
        <taxon>Bacteria</taxon>
        <taxon>Bacillati</taxon>
        <taxon>Actinomycetota</taxon>
        <taxon>Actinomycetes</taxon>
        <taxon>Micromonosporales</taxon>
        <taxon>Micromonosporaceae</taxon>
        <taxon>Rugosimonospora</taxon>
    </lineage>
</organism>
<dbReference type="PANTHER" id="PTHR43603">
    <property type="entry name" value="COBW DOMAIN-CONTAINING PROTEIN DDB_G0274527"/>
    <property type="match status" value="1"/>
</dbReference>
<dbReference type="RefSeq" id="WP_345632164.1">
    <property type="nucleotide sequence ID" value="NZ_BAABJQ010000013.1"/>
</dbReference>
<sequence>MSSPIAPARAGRTTAEIRPAVTVLSGFWPEATAAVTDALLASRPALLCVEHDLTGMAAGAVRRVVRTGAEVLEDVTVELVHGCVSCTLREDVLPTLVRLAATHPDHDQLLVLPRSIEPETLQAACAYCLVDGAPVADSVRFDSYLTVVHGRRLLDDLTSTDDLADRGLQAADDDHRAVADLVAHQIESADTLALFWHTADEDFDRVRLSVLLHRLAPWATQHQVTGGAPGRLPAVGHTHRYDPETPGILARGIEGHLVGVHEPVPDCGLVSVVFRARRPFHPRRLDAALRGLTVPTLRSRGHLWLASQPDTVVAWEGAGGGLGLGSLGRWLAAVPDEDWSEASDQRRVTAAAGWDPYYGDRDTHLVFIGIGLDAATVHRTLVGCLLTDAELSLGESRWRTFDDPFAGCFADDEAPDPPGAAQ</sequence>
<reference evidence="8" key="1">
    <citation type="journal article" date="2019" name="Int. J. Syst. Evol. Microbiol.">
        <title>The Global Catalogue of Microorganisms (GCM) 10K type strain sequencing project: providing services to taxonomists for standard genome sequencing and annotation.</title>
        <authorList>
            <consortium name="The Broad Institute Genomics Platform"/>
            <consortium name="The Broad Institute Genome Sequencing Center for Infectious Disease"/>
            <person name="Wu L."/>
            <person name="Ma J."/>
        </authorList>
    </citation>
    <scope>NUCLEOTIDE SEQUENCE [LARGE SCALE GENOMIC DNA]</scope>
    <source>
        <strain evidence="8">JCM 18304</strain>
    </source>
</reference>
<name>A0ABP9S126_9ACTN</name>
<dbReference type="InterPro" id="IPR051927">
    <property type="entry name" value="Zn_Chap_cDPG_Synth"/>
</dbReference>
<dbReference type="InterPro" id="IPR003495">
    <property type="entry name" value="CobW/HypB/UreG_nucleotide-bd"/>
</dbReference>
<comment type="catalytic activity">
    <reaction evidence="5">
        <text>GTP + H2O = GDP + phosphate + H(+)</text>
        <dbReference type="Rhea" id="RHEA:19669"/>
        <dbReference type="ChEBI" id="CHEBI:15377"/>
        <dbReference type="ChEBI" id="CHEBI:15378"/>
        <dbReference type="ChEBI" id="CHEBI:37565"/>
        <dbReference type="ChEBI" id="CHEBI:43474"/>
        <dbReference type="ChEBI" id="CHEBI:58189"/>
    </reaction>
    <physiologicalReaction direction="left-to-right" evidence="5">
        <dbReference type="Rhea" id="RHEA:19670"/>
    </physiologicalReaction>
</comment>
<dbReference type="Proteomes" id="UP001501570">
    <property type="component" value="Unassembled WGS sequence"/>
</dbReference>
<comment type="similarity">
    <text evidence="4">Belongs to the SIMIBI class G3E GTPase family. ZNG1 subfamily.</text>
</comment>
<dbReference type="Gene3D" id="3.30.1220.10">
    <property type="entry name" value="CobW-like, C-terminal domain"/>
    <property type="match status" value="1"/>
</dbReference>
<dbReference type="InterPro" id="IPR036627">
    <property type="entry name" value="CobW-likC_sf"/>
</dbReference>
<comment type="caution">
    <text evidence="7">The sequence shown here is derived from an EMBL/GenBank/DDBJ whole genome shotgun (WGS) entry which is preliminary data.</text>
</comment>
<dbReference type="InterPro" id="IPR011629">
    <property type="entry name" value="CobW-like_C"/>
</dbReference>
<keyword evidence="3" id="KW-0143">Chaperone</keyword>
<evidence type="ECO:0000256" key="1">
    <source>
        <dbReference type="ARBA" id="ARBA00022741"/>
    </source>
</evidence>
<keyword evidence="8" id="KW-1185">Reference proteome</keyword>
<evidence type="ECO:0000313" key="7">
    <source>
        <dbReference type="EMBL" id="GAA5189716.1"/>
    </source>
</evidence>
<feature type="domain" description="CobW C-terminal" evidence="6">
    <location>
        <begin position="269"/>
        <end position="385"/>
    </location>
</feature>
<dbReference type="InterPro" id="IPR027417">
    <property type="entry name" value="P-loop_NTPase"/>
</dbReference>
<evidence type="ECO:0000256" key="2">
    <source>
        <dbReference type="ARBA" id="ARBA00022801"/>
    </source>
</evidence>